<reference evidence="3 4" key="1">
    <citation type="submission" date="2014-04" db="EMBL/GenBank/DDBJ databases">
        <authorList>
            <consortium name="DOE Joint Genome Institute"/>
            <person name="Kuo A."/>
            <person name="Kohler A."/>
            <person name="Nagy L.G."/>
            <person name="Floudas D."/>
            <person name="Copeland A."/>
            <person name="Barry K.W."/>
            <person name="Cichocki N."/>
            <person name="Veneault-Fourrey C."/>
            <person name="LaButti K."/>
            <person name="Lindquist E.A."/>
            <person name="Lipzen A."/>
            <person name="Lundell T."/>
            <person name="Morin E."/>
            <person name="Murat C."/>
            <person name="Sun H."/>
            <person name="Tunlid A."/>
            <person name="Henrissat B."/>
            <person name="Grigoriev I.V."/>
            <person name="Hibbett D.S."/>
            <person name="Martin F."/>
            <person name="Nordberg H.P."/>
            <person name="Cantor M.N."/>
            <person name="Hua S.X."/>
        </authorList>
    </citation>
    <scope>NUCLEOTIDE SEQUENCE [LARGE SCALE GENOMIC DNA]</scope>
    <source>
        <strain evidence="3 4">Foug A</strain>
    </source>
</reference>
<reference evidence="4" key="2">
    <citation type="submission" date="2015-01" db="EMBL/GenBank/DDBJ databases">
        <title>Evolutionary Origins and Diversification of the Mycorrhizal Mutualists.</title>
        <authorList>
            <consortium name="DOE Joint Genome Institute"/>
            <consortium name="Mycorrhizal Genomics Consortium"/>
            <person name="Kohler A."/>
            <person name="Kuo A."/>
            <person name="Nagy L.G."/>
            <person name="Floudas D."/>
            <person name="Copeland A."/>
            <person name="Barry K.W."/>
            <person name="Cichocki N."/>
            <person name="Veneault-Fourrey C."/>
            <person name="LaButti K."/>
            <person name="Lindquist E.A."/>
            <person name="Lipzen A."/>
            <person name="Lundell T."/>
            <person name="Morin E."/>
            <person name="Murat C."/>
            <person name="Riley R."/>
            <person name="Ohm R."/>
            <person name="Sun H."/>
            <person name="Tunlid A."/>
            <person name="Henrissat B."/>
            <person name="Grigoriev I.V."/>
            <person name="Hibbett D.S."/>
            <person name="Martin F."/>
        </authorList>
    </citation>
    <scope>NUCLEOTIDE SEQUENCE [LARGE SCALE GENOMIC DNA]</scope>
    <source>
        <strain evidence="4">Foug A</strain>
    </source>
</reference>
<evidence type="ECO:0000313" key="3">
    <source>
        <dbReference type="EMBL" id="KIM58284.1"/>
    </source>
</evidence>
<organism evidence="3 4">
    <name type="scientific">Scleroderma citrinum Foug A</name>
    <dbReference type="NCBI Taxonomy" id="1036808"/>
    <lineage>
        <taxon>Eukaryota</taxon>
        <taxon>Fungi</taxon>
        <taxon>Dikarya</taxon>
        <taxon>Basidiomycota</taxon>
        <taxon>Agaricomycotina</taxon>
        <taxon>Agaricomycetes</taxon>
        <taxon>Agaricomycetidae</taxon>
        <taxon>Boletales</taxon>
        <taxon>Sclerodermatineae</taxon>
        <taxon>Sclerodermataceae</taxon>
        <taxon>Scleroderma</taxon>
    </lineage>
</organism>
<accession>A0A0C3DQ04</accession>
<keyword evidence="1" id="KW-0812">Transmembrane</keyword>
<dbReference type="Proteomes" id="UP000053989">
    <property type="component" value="Unassembled WGS sequence"/>
</dbReference>
<feature type="domain" description="DUF7928" evidence="2">
    <location>
        <begin position="8"/>
        <end position="128"/>
    </location>
</feature>
<dbReference type="OrthoDB" id="38531at2759"/>
<dbReference type="EMBL" id="KN822088">
    <property type="protein sequence ID" value="KIM58284.1"/>
    <property type="molecule type" value="Genomic_DNA"/>
</dbReference>
<dbReference type="InParanoid" id="A0A0C3DQ04"/>
<dbReference type="Pfam" id="PF25550">
    <property type="entry name" value="DUF7928"/>
    <property type="match status" value="1"/>
</dbReference>
<protein>
    <recommendedName>
        <fullName evidence="2">DUF7928 domain-containing protein</fullName>
    </recommendedName>
</protein>
<dbReference type="InterPro" id="IPR057688">
    <property type="entry name" value="DUF7928"/>
</dbReference>
<evidence type="ECO:0000256" key="1">
    <source>
        <dbReference type="SAM" id="Phobius"/>
    </source>
</evidence>
<keyword evidence="4" id="KW-1185">Reference proteome</keyword>
<name>A0A0C3DQ04_9AGAM</name>
<dbReference type="PANTHER" id="PTHR35408">
    <property type="entry name" value="CHROMOSOME 15, WHOLE GENOME SHOTGUN SEQUENCE"/>
    <property type="match status" value="1"/>
</dbReference>
<dbReference type="STRING" id="1036808.A0A0C3DQ04"/>
<gene>
    <name evidence="3" type="ORF">SCLCIDRAFT_1191561</name>
</gene>
<dbReference type="AlphaFoldDB" id="A0A0C3DQ04"/>
<evidence type="ECO:0000259" key="2">
    <source>
        <dbReference type="Pfam" id="PF25550"/>
    </source>
</evidence>
<proteinExistence type="predicted"/>
<keyword evidence="1" id="KW-0472">Membrane</keyword>
<keyword evidence="1" id="KW-1133">Transmembrane helix</keyword>
<dbReference type="PANTHER" id="PTHR35408:SF3">
    <property type="entry name" value="GLYCOSYLTRANSFERASE 2-LIKE DOMAIN-CONTAINING PROTEIN"/>
    <property type="match status" value="1"/>
</dbReference>
<dbReference type="HOGENOM" id="CLU_811723_0_0_1"/>
<evidence type="ECO:0000313" key="4">
    <source>
        <dbReference type="Proteomes" id="UP000053989"/>
    </source>
</evidence>
<feature type="transmembrane region" description="Helical" evidence="1">
    <location>
        <begin position="238"/>
        <end position="259"/>
    </location>
</feature>
<sequence>MRKPSLLACLRMHDSTCHVFPYKVAGLEPFKLAIAALNPFITVKICSAAVHAALTECPSNKKTDCIYVDTDTCIQVLDTMVLLPQAEKEQSAAFIVSTCSSCPHGGQIHVAIASDFEDHLICLLWRNRPPHSPLPLCPRLCLPPCQNRCPHSHAHLVGSVPLSEKASPEVSYKRTWFGHKIPISIQDEEKAIKAAPRPTMLFAPAYKLQWPGLAVIFMGNATKIVSQEWRLDRNYTHFALLALVPFLLSVSLFFTLQLFQNVSMAIGPIAQYFRNSCYYSIIPPQPNKEIDAALPHITIQMPVYKESLNNVLCLSFESLKKAMQTYACQGGTSSIFVNDDGL</sequence>